<dbReference type="AlphaFoldDB" id="A0A2A9NCA7"/>
<evidence type="ECO:0000313" key="4">
    <source>
        <dbReference type="Proteomes" id="UP000242287"/>
    </source>
</evidence>
<proteinExistence type="predicted"/>
<gene>
    <name evidence="3" type="ORF">AMATHDRAFT_71733</name>
</gene>
<evidence type="ECO:0000313" key="3">
    <source>
        <dbReference type="EMBL" id="PFH45396.1"/>
    </source>
</evidence>
<feature type="transmembrane region" description="Helical" evidence="1">
    <location>
        <begin position="163"/>
        <end position="182"/>
    </location>
</feature>
<dbReference type="STRING" id="703135.A0A2A9NCA7"/>
<keyword evidence="1" id="KW-0812">Transmembrane</keyword>
<feature type="domain" description="DUF6533" evidence="2">
    <location>
        <begin position="18"/>
        <end position="63"/>
    </location>
</feature>
<evidence type="ECO:0000256" key="1">
    <source>
        <dbReference type="SAM" id="Phobius"/>
    </source>
</evidence>
<keyword evidence="1" id="KW-0472">Membrane</keyword>
<feature type="transmembrane region" description="Helical" evidence="1">
    <location>
        <begin position="56"/>
        <end position="75"/>
    </location>
</feature>
<reference evidence="3 4" key="1">
    <citation type="submission" date="2014-02" db="EMBL/GenBank/DDBJ databases">
        <title>Transposable element dynamics among asymbiotic and ectomycorrhizal Amanita fungi.</title>
        <authorList>
            <consortium name="DOE Joint Genome Institute"/>
            <person name="Hess J."/>
            <person name="Skrede I."/>
            <person name="Wolfe B."/>
            <person name="LaButti K."/>
            <person name="Ohm R.A."/>
            <person name="Grigoriev I.V."/>
            <person name="Pringle A."/>
        </authorList>
    </citation>
    <scope>NUCLEOTIDE SEQUENCE [LARGE SCALE GENOMIC DNA]</scope>
    <source>
        <strain evidence="3 4">SKay4041</strain>
    </source>
</reference>
<keyword evidence="4" id="KW-1185">Reference proteome</keyword>
<dbReference type="EMBL" id="KZ302402">
    <property type="protein sequence ID" value="PFH45396.1"/>
    <property type="molecule type" value="Genomic_DNA"/>
</dbReference>
<dbReference type="Pfam" id="PF20151">
    <property type="entry name" value="DUF6533"/>
    <property type="match status" value="1"/>
</dbReference>
<protein>
    <recommendedName>
        <fullName evidence="2">DUF6533 domain-containing protein</fullName>
    </recommendedName>
</protein>
<feature type="transmembrane region" description="Helical" evidence="1">
    <location>
        <begin position="122"/>
        <end position="143"/>
    </location>
</feature>
<dbReference type="InterPro" id="IPR045340">
    <property type="entry name" value="DUF6533"/>
</dbReference>
<accession>A0A2A9NCA7</accession>
<name>A0A2A9NCA7_9AGAR</name>
<dbReference type="OrthoDB" id="3206101at2759"/>
<feature type="transmembrane region" description="Helical" evidence="1">
    <location>
        <begin position="12"/>
        <end position="35"/>
    </location>
</feature>
<feature type="transmembrane region" description="Helical" evidence="1">
    <location>
        <begin position="206"/>
        <end position="224"/>
    </location>
</feature>
<feature type="transmembrane region" description="Helical" evidence="1">
    <location>
        <begin position="230"/>
        <end position="249"/>
    </location>
</feature>
<dbReference type="Proteomes" id="UP000242287">
    <property type="component" value="Unassembled WGS sequence"/>
</dbReference>
<evidence type="ECO:0000259" key="2">
    <source>
        <dbReference type="Pfam" id="PF20151"/>
    </source>
</evidence>
<sequence length="250" mass="28243">MLNESPETLARLAFIRFCTTIASTALLALETALLFKEEYRFVWRARISVAKCIYIFSRYFILLFQIANAVIVSTYLRVIPVSRPFCAVWFCTQLSTAALSMVMLEAVLMLRVYALHGKSRKIGITLSCSLFIEICVTTCMISLVFKDLTLDDACVTTNTPRQVIGLGTVTVVQQLLIWGLMFQKRSFLQTLNNAGQRLTLVIMRDGTWVLIGVCACCALLIPYSMYIGQITHVIFSMLIPLFSILLSWYL</sequence>
<feature type="transmembrane region" description="Helical" evidence="1">
    <location>
        <begin position="87"/>
        <end position="110"/>
    </location>
</feature>
<keyword evidence="1" id="KW-1133">Transmembrane helix</keyword>
<organism evidence="3 4">
    <name type="scientific">Amanita thiersii Skay4041</name>
    <dbReference type="NCBI Taxonomy" id="703135"/>
    <lineage>
        <taxon>Eukaryota</taxon>
        <taxon>Fungi</taxon>
        <taxon>Dikarya</taxon>
        <taxon>Basidiomycota</taxon>
        <taxon>Agaricomycotina</taxon>
        <taxon>Agaricomycetes</taxon>
        <taxon>Agaricomycetidae</taxon>
        <taxon>Agaricales</taxon>
        <taxon>Pluteineae</taxon>
        <taxon>Amanitaceae</taxon>
        <taxon>Amanita</taxon>
    </lineage>
</organism>